<dbReference type="Pfam" id="PF11807">
    <property type="entry name" value="UstYa"/>
    <property type="match status" value="1"/>
</dbReference>
<protein>
    <recommendedName>
        <fullName evidence="5">Tat pathway signal sequence</fullName>
    </recommendedName>
</protein>
<dbReference type="InParanoid" id="A0A0D2AK02"/>
<dbReference type="GO" id="GO:0043386">
    <property type="term" value="P:mycotoxin biosynthetic process"/>
    <property type="evidence" value="ECO:0007669"/>
    <property type="project" value="InterPro"/>
</dbReference>
<feature type="transmembrane region" description="Helical" evidence="2">
    <location>
        <begin position="30"/>
        <end position="48"/>
    </location>
</feature>
<name>A0A0D2AK02_9PEZI</name>
<proteinExistence type="inferred from homology"/>
<keyword evidence="2" id="KW-0812">Transmembrane</keyword>
<dbReference type="Proteomes" id="UP000053259">
    <property type="component" value="Unassembled WGS sequence"/>
</dbReference>
<evidence type="ECO:0000313" key="3">
    <source>
        <dbReference type="EMBL" id="KIW07188.1"/>
    </source>
</evidence>
<organism evidence="3 4">
    <name type="scientific">Verruconis gallopava</name>
    <dbReference type="NCBI Taxonomy" id="253628"/>
    <lineage>
        <taxon>Eukaryota</taxon>
        <taxon>Fungi</taxon>
        <taxon>Dikarya</taxon>
        <taxon>Ascomycota</taxon>
        <taxon>Pezizomycotina</taxon>
        <taxon>Dothideomycetes</taxon>
        <taxon>Pleosporomycetidae</taxon>
        <taxon>Venturiales</taxon>
        <taxon>Sympoventuriaceae</taxon>
        <taxon>Verruconis</taxon>
    </lineage>
</organism>
<dbReference type="AlphaFoldDB" id="A0A0D2AK02"/>
<dbReference type="STRING" id="253628.A0A0D2AK02"/>
<dbReference type="PANTHER" id="PTHR33365">
    <property type="entry name" value="YALI0B05434P"/>
    <property type="match status" value="1"/>
</dbReference>
<evidence type="ECO:0000256" key="2">
    <source>
        <dbReference type="SAM" id="Phobius"/>
    </source>
</evidence>
<comment type="similarity">
    <text evidence="1">Belongs to the ustYa family.</text>
</comment>
<dbReference type="EMBL" id="KN847533">
    <property type="protein sequence ID" value="KIW07188.1"/>
    <property type="molecule type" value="Genomic_DNA"/>
</dbReference>
<dbReference type="InterPro" id="IPR021765">
    <property type="entry name" value="UstYa-like"/>
</dbReference>
<reference evidence="3 4" key="1">
    <citation type="submission" date="2015-01" db="EMBL/GenBank/DDBJ databases">
        <title>The Genome Sequence of Ochroconis gallopava CBS43764.</title>
        <authorList>
            <consortium name="The Broad Institute Genomics Platform"/>
            <person name="Cuomo C."/>
            <person name="de Hoog S."/>
            <person name="Gorbushina A."/>
            <person name="Stielow B."/>
            <person name="Teixiera M."/>
            <person name="Abouelleil A."/>
            <person name="Chapman S.B."/>
            <person name="Priest M."/>
            <person name="Young S.K."/>
            <person name="Wortman J."/>
            <person name="Nusbaum C."/>
            <person name="Birren B."/>
        </authorList>
    </citation>
    <scope>NUCLEOTIDE SEQUENCE [LARGE SCALE GENOMIC DNA]</scope>
    <source>
        <strain evidence="3 4">CBS 43764</strain>
    </source>
</reference>
<evidence type="ECO:0000313" key="4">
    <source>
        <dbReference type="Proteomes" id="UP000053259"/>
    </source>
</evidence>
<keyword evidence="4" id="KW-1185">Reference proteome</keyword>
<dbReference type="OrthoDB" id="3687641at2759"/>
<dbReference type="RefSeq" id="XP_016217057.1">
    <property type="nucleotide sequence ID" value="XM_016355041.1"/>
</dbReference>
<keyword evidence="2" id="KW-1133">Transmembrane helix</keyword>
<dbReference type="VEuPathDB" id="FungiDB:PV09_02054"/>
<dbReference type="HOGENOM" id="CLU_042941_2_3_1"/>
<keyword evidence="2" id="KW-0472">Membrane</keyword>
<dbReference type="GeneID" id="27310027"/>
<gene>
    <name evidence="3" type="ORF">PV09_02054</name>
</gene>
<sequence>MAYDELPQSPYEEPETLNENRYARRLRRTVWLLALSSLLNIALAGWAVQRFWKPSRNSYENGFETDLKAVKSSISLVKMRFDGGVKIDKNGTFVQDQIVGGRKYTGKPSLAVDLSWFELLSGLNIDLSGDDADGLAEHTLQWPDSDKYFSGLEVFHSLHCLNRLRQALYPEHYSYLFKDPKDPSKEDHIDHCIEHLRQAIQCHADLTPMHWARVDNAVLLKTDTEHTCRDFDSIWNWAKSRRADIDNIWLKNGTLHIVD</sequence>
<evidence type="ECO:0008006" key="5">
    <source>
        <dbReference type="Google" id="ProtNLM"/>
    </source>
</evidence>
<evidence type="ECO:0000256" key="1">
    <source>
        <dbReference type="ARBA" id="ARBA00035112"/>
    </source>
</evidence>
<accession>A0A0D2AK02</accession>
<dbReference type="PANTHER" id="PTHR33365:SF7">
    <property type="entry name" value="TAT PATHWAY SIGNAL SEQUENCE"/>
    <property type="match status" value="1"/>
</dbReference>